<dbReference type="InterPro" id="IPR017896">
    <property type="entry name" value="4Fe4S_Fe-S-bd"/>
</dbReference>
<dbReference type="InterPro" id="IPR017900">
    <property type="entry name" value="4Fe4S_Fe_S_CS"/>
</dbReference>
<dbReference type="GO" id="GO:0052693">
    <property type="term" value="F:epoxyqueuosine reductase activity"/>
    <property type="evidence" value="ECO:0007669"/>
    <property type="project" value="UniProtKB-UniRule"/>
</dbReference>
<keyword evidence="7 9" id="KW-0408">Iron</keyword>
<feature type="binding site" evidence="9">
    <location>
        <position position="133"/>
    </location>
    <ligand>
        <name>cob(II)alamin</name>
        <dbReference type="ChEBI" id="CHEBI:16304"/>
    </ligand>
</feature>
<comment type="catalytic activity">
    <reaction evidence="9">
        <text>epoxyqueuosine(34) in tRNA + AH2 = queuosine(34) in tRNA + A + H2O</text>
        <dbReference type="Rhea" id="RHEA:32159"/>
        <dbReference type="Rhea" id="RHEA-COMP:18571"/>
        <dbReference type="Rhea" id="RHEA-COMP:18582"/>
        <dbReference type="ChEBI" id="CHEBI:13193"/>
        <dbReference type="ChEBI" id="CHEBI:15377"/>
        <dbReference type="ChEBI" id="CHEBI:17499"/>
        <dbReference type="ChEBI" id="CHEBI:194431"/>
        <dbReference type="ChEBI" id="CHEBI:194443"/>
        <dbReference type="EC" id="1.17.99.6"/>
    </reaction>
</comment>
<dbReference type="GO" id="GO:0051539">
    <property type="term" value="F:4 iron, 4 sulfur cluster binding"/>
    <property type="evidence" value="ECO:0007669"/>
    <property type="project" value="UniProtKB-KW"/>
</dbReference>
<name>A0A9W6JFL8_9HYPH</name>
<feature type="binding site" evidence="9">
    <location>
        <position position="197"/>
    </location>
    <ligand>
        <name>[4Fe-4S] cluster</name>
        <dbReference type="ChEBI" id="CHEBI:49883"/>
        <label>2</label>
    </ligand>
</feature>
<comment type="cofactor">
    <cofactor evidence="9">
        <name>[4Fe-4S] cluster</name>
        <dbReference type="ChEBI" id="CHEBI:49883"/>
    </cofactor>
    <text evidence="9">Binds 2 [4Fe-4S] clusters per monomer.</text>
</comment>
<gene>
    <name evidence="9 11" type="primary">queG</name>
    <name evidence="11" type="ORF">GCM10008171_19350</name>
</gene>
<dbReference type="SUPFAM" id="SSF46548">
    <property type="entry name" value="alpha-helical ferredoxin"/>
    <property type="match status" value="1"/>
</dbReference>
<feature type="domain" description="4Fe-4S ferredoxin-type" evidence="10">
    <location>
        <begin position="177"/>
        <end position="207"/>
    </location>
</feature>
<evidence type="ECO:0000313" key="12">
    <source>
        <dbReference type="Proteomes" id="UP001143364"/>
    </source>
</evidence>
<feature type="binding site" evidence="9">
    <location>
        <position position="243"/>
    </location>
    <ligand>
        <name>[4Fe-4S] cluster</name>
        <dbReference type="ChEBI" id="CHEBI:49883"/>
        <label>2</label>
    </ligand>
</feature>
<feature type="active site" description="Proton donor" evidence="9">
    <location>
        <position position="133"/>
    </location>
</feature>
<feature type="binding site" evidence="9">
    <location>
        <position position="193"/>
    </location>
    <ligand>
        <name>[4Fe-4S] cluster</name>
        <dbReference type="ChEBI" id="CHEBI:49883"/>
        <label>1</label>
    </ligand>
</feature>
<evidence type="ECO:0000313" key="11">
    <source>
        <dbReference type="EMBL" id="GLK76681.1"/>
    </source>
</evidence>
<evidence type="ECO:0000256" key="6">
    <source>
        <dbReference type="ARBA" id="ARBA00023002"/>
    </source>
</evidence>
<comment type="subcellular location">
    <subcellularLocation>
        <location evidence="9">Cytoplasm</location>
    </subcellularLocation>
</comment>
<dbReference type="GO" id="GO:0031419">
    <property type="term" value="F:cobalamin binding"/>
    <property type="evidence" value="ECO:0007669"/>
    <property type="project" value="UniProtKB-KW"/>
</dbReference>
<evidence type="ECO:0000256" key="4">
    <source>
        <dbReference type="ARBA" id="ARBA00022723"/>
    </source>
</evidence>
<dbReference type="GO" id="GO:0005737">
    <property type="term" value="C:cytoplasm"/>
    <property type="evidence" value="ECO:0007669"/>
    <property type="project" value="UniProtKB-SubCell"/>
</dbReference>
<dbReference type="Pfam" id="PF13646">
    <property type="entry name" value="HEAT_2"/>
    <property type="match status" value="1"/>
</dbReference>
<dbReference type="InterPro" id="IPR013542">
    <property type="entry name" value="QueG_DUF1730"/>
</dbReference>
<keyword evidence="3 9" id="KW-0819">tRNA processing</keyword>
<dbReference type="Pfam" id="PF13484">
    <property type="entry name" value="Fer4_16"/>
    <property type="match status" value="1"/>
</dbReference>
<dbReference type="EMBL" id="BSFK01000010">
    <property type="protein sequence ID" value="GLK76681.1"/>
    <property type="molecule type" value="Genomic_DNA"/>
</dbReference>
<evidence type="ECO:0000256" key="2">
    <source>
        <dbReference type="ARBA" id="ARBA00022490"/>
    </source>
</evidence>
<dbReference type="Pfam" id="PF08331">
    <property type="entry name" value="QueG_DUF1730"/>
    <property type="match status" value="1"/>
</dbReference>
<comment type="function">
    <text evidence="9">Catalyzes the conversion of epoxyqueuosine (oQ) to queuosine (Q), which is a hypermodified base found in the wobble positions of tRNA(Asp), tRNA(Asn), tRNA(His) and tRNA(Tyr).</text>
</comment>
<keyword evidence="6 9" id="KW-0560">Oxidoreductase</keyword>
<dbReference type="RefSeq" id="WP_271204554.1">
    <property type="nucleotide sequence ID" value="NZ_BSFK01000010.1"/>
</dbReference>
<dbReference type="InterPro" id="IPR004453">
    <property type="entry name" value="QueG"/>
</dbReference>
<evidence type="ECO:0000256" key="3">
    <source>
        <dbReference type="ARBA" id="ARBA00022694"/>
    </source>
</evidence>
<feature type="binding site" evidence="9">
    <location>
        <position position="240"/>
    </location>
    <ligand>
        <name>[4Fe-4S] cluster</name>
        <dbReference type="ChEBI" id="CHEBI:49883"/>
        <label>2</label>
    </ligand>
</feature>
<dbReference type="InterPro" id="IPR016024">
    <property type="entry name" value="ARM-type_fold"/>
</dbReference>
<dbReference type="GO" id="GO:0008616">
    <property type="term" value="P:tRNA queuosine(34) biosynthetic process"/>
    <property type="evidence" value="ECO:0007669"/>
    <property type="project" value="UniProtKB-UniRule"/>
</dbReference>
<feature type="binding site" evidence="9">
    <location>
        <position position="190"/>
    </location>
    <ligand>
        <name>[4Fe-4S] cluster</name>
        <dbReference type="ChEBI" id="CHEBI:49883"/>
        <label>1</label>
    </ligand>
</feature>
<dbReference type="GO" id="GO:0046872">
    <property type="term" value="F:metal ion binding"/>
    <property type="evidence" value="ECO:0007669"/>
    <property type="project" value="UniProtKB-KW"/>
</dbReference>
<evidence type="ECO:0000256" key="9">
    <source>
        <dbReference type="HAMAP-Rule" id="MF_00916"/>
    </source>
</evidence>
<keyword evidence="1 9" id="KW-0004">4Fe-4S</keyword>
<feature type="binding site" evidence="9">
    <location>
        <position position="59"/>
    </location>
    <ligand>
        <name>cob(II)alamin</name>
        <dbReference type="ChEBI" id="CHEBI:16304"/>
    </ligand>
</feature>
<feature type="binding site" evidence="9">
    <location>
        <begin position="240"/>
        <end position="241"/>
    </location>
    <ligand>
        <name>cob(II)alamin</name>
        <dbReference type="ChEBI" id="CHEBI:16304"/>
    </ligand>
</feature>
<organism evidence="11 12">
    <name type="scientific">Methylopila jiangsuensis</name>
    <dbReference type="NCBI Taxonomy" id="586230"/>
    <lineage>
        <taxon>Bacteria</taxon>
        <taxon>Pseudomonadati</taxon>
        <taxon>Pseudomonadota</taxon>
        <taxon>Alphaproteobacteria</taxon>
        <taxon>Hyphomicrobiales</taxon>
        <taxon>Methylopilaceae</taxon>
        <taxon>Methylopila</taxon>
    </lineage>
</organism>
<evidence type="ECO:0000256" key="5">
    <source>
        <dbReference type="ARBA" id="ARBA00022785"/>
    </source>
</evidence>
<accession>A0A9W6JFL8</accession>
<dbReference type="Gene3D" id="1.25.10.10">
    <property type="entry name" value="Leucine-rich Repeat Variant"/>
    <property type="match status" value="1"/>
</dbReference>
<keyword evidence="12" id="KW-1185">Reference proteome</keyword>
<dbReference type="PANTHER" id="PTHR30002:SF4">
    <property type="entry name" value="EPOXYQUEUOSINE REDUCTASE"/>
    <property type="match status" value="1"/>
</dbReference>
<dbReference type="Gene3D" id="3.30.70.20">
    <property type="match status" value="1"/>
</dbReference>
<keyword evidence="2 9" id="KW-0963">Cytoplasm</keyword>
<keyword evidence="9" id="KW-0170">Cobalt</keyword>
<sequence length="377" mass="40546">MTPEALKCRIVERARGYGFDAVAVTTPDAIPHAAARLAQALDNGWHGDMAWLADRADWRGDPRALWPEVRSVIMLGMNYGPERDPRETLRLKDRAAISVYAQGDDYHDLIKGRLKQVAAALGAEGAGIKVFVDTAPVMEKPLAMAAGLGWQGKHTNMVSRDFGSWLFLGSIFTTAELPPDAPAGDRCGSCRACLDACPTDAFPAPYQLDARRCVSYLTIEHAGPIPRALRAAIGNRIYGCDDCLAACPWNKFAQAGRETRLAARDALQAPPLAELAALDDAGFRALFAKTAVKRIGRDRFVRNVAIALGNSGDAALADVAQRLTQDASPLVRGAAAWALRRLAAPATLAPLAERALATETDEEVRSEWTMAMSGDGR</sequence>
<feature type="binding site" evidence="9">
    <location>
        <position position="247"/>
    </location>
    <ligand>
        <name>[4Fe-4S] cluster</name>
        <dbReference type="ChEBI" id="CHEBI:49883"/>
        <label>1</label>
    </ligand>
</feature>
<protein>
    <recommendedName>
        <fullName evidence="9">Epoxyqueuosine reductase</fullName>
        <ecNumber evidence="9">1.17.99.6</ecNumber>
    </recommendedName>
    <alternativeName>
        <fullName evidence="9">Queuosine biosynthesis protein QueG</fullName>
    </alternativeName>
</protein>
<evidence type="ECO:0000256" key="1">
    <source>
        <dbReference type="ARBA" id="ARBA00022485"/>
    </source>
</evidence>
<dbReference type="HAMAP" id="MF_00916">
    <property type="entry name" value="QueG"/>
    <property type="match status" value="1"/>
</dbReference>
<dbReference type="Proteomes" id="UP001143364">
    <property type="component" value="Unassembled WGS sequence"/>
</dbReference>
<dbReference type="InterPro" id="IPR011989">
    <property type="entry name" value="ARM-like"/>
</dbReference>
<evidence type="ECO:0000259" key="10">
    <source>
        <dbReference type="PROSITE" id="PS51379"/>
    </source>
</evidence>
<keyword evidence="9" id="KW-0846">Cobalamin</keyword>
<feature type="binding site" evidence="9">
    <location>
        <position position="168"/>
    </location>
    <ligand>
        <name>cob(II)alamin</name>
        <dbReference type="ChEBI" id="CHEBI:16304"/>
    </ligand>
</feature>
<dbReference type="NCBIfam" id="TIGR00276">
    <property type="entry name" value="tRNA epoxyqueuosine(34) reductase QueG"/>
    <property type="match status" value="1"/>
</dbReference>
<dbReference type="PROSITE" id="PS51379">
    <property type="entry name" value="4FE4S_FER_2"/>
    <property type="match status" value="1"/>
</dbReference>
<comment type="pathway">
    <text evidence="9">tRNA modification; tRNA-queuosine biosynthesis.</text>
</comment>
<evidence type="ECO:0000256" key="7">
    <source>
        <dbReference type="ARBA" id="ARBA00023004"/>
    </source>
</evidence>
<feature type="binding site" evidence="9">
    <location>
        <position position="187"/>
    </location>
    <ligand>
        <name>[4Fe-4S] cluster</name>
        <dbReference type="ChEBI" id="CHEBI:49883"/>
        <label>1</label>
    </ligand>
</feature>
<reference evidence="11" key="2">
    <citation type="submission" date="2023-01" db="EMBL/GenBank/DDBJ databases">
        <authorList>
            <person name="Sun Q."/>
            <person name="Evtushenko L."/>
        </authorList>
    </citation>
    <scope>NUCLEOTIDE SEQUENCE</scope>
    <source>
        <strain evidence="11">VKM B-2555</strain>
    </source>
</reference>
<dbReference type="PROSITE" id="PS00198">
    <property type="entry name" value="4FE4S_FER_1"/>
    <property type="match status" value="1"/>
</dbReference>
<comment type="subunit">
    <text evidence="9">Monomer.</text>
</comment>
<dbReference type="PANTHER" id="PTHR30002">
    <property type="entry name" value="EPOXYQUEUOSINE REDUCTASE"/>
    <property type="match status" value="1"/>
</dbReference>
<proteinExistence type="inferred from homology"/>
<dbReference type="AlphaFoldDB" id="A0A9W6JFL8"/>
<dbReference type="EC" id="1.17.99.6" evidence="9"/>
<reference evidence="11" key="1">
    <citation type="journal article" date="2014" name="Int. J. Syst. Evol. Microbiol.">
        <title>Complete genome sequence of Corynebacterium casei LMG S-19264T (=DSM 44701T), isolated from a smear-ripened cheese.</title>
        <authorList>
            <consortium name="US DOE Joint Genome Institute (JGI-PGF)"/>
            <person name="Walter F."/>
            <person name="Albersmeier A."/>
            <person name="Kalinowski J."/>
            <person name="Ruckert C."/>
        </authorList>
    </citation>
    <scope>NUCLEOTIDE SEQUENCE</scope>
    <source>
        <strain evidence="11">VKM B-2555</strain>
    </source>
</reference>
<keyword evidence="5 9" id="KW-0671">Queuosine biosynthesis</keyword>
<comment type="caution">
    <text evidence="9">Lacks conserved residue(s) required for the propagation of feature annotation.</text>
</comment>
<feature type="binding site" evidence="9">
    <location>
        <position position="215"/>
    </location>
    <ligand>
        <name>cob(II)alamin</name>
        <dbReference type="ChEBI" id="CHEBI:16304"/>
    </ligand>
</feature>
<comment type="caution">
    <text evidence="11">The sequence shown here is derived from an EMBL/GenBank/DDBJ whole genome shotgun (WGS) entry which is preliminary data.</text>
</comment>
<evidence type="ECO:0000256" key="8">
    <source>
        <dbReference type="ARBA" id="ARBA00023014"/>
    </source>
</evidence>
<feature type="binding site" evidence="9">
    <location>
        <position position="213"/>
    </location>
    <ligand>
        <name>[4Fe-4S] cluster</name>
        <dbReference type="ChEBI" id="CHEBI:49883"/>
        <label>2</label>
    </ligand>
</feature>
<comment type="similarity">
    <text evidence="9">Belongs to the QueG family.</text>
</comment>
<comment type="cofactor">
    <cofactor evidence="9">
        <name>cob(II)alamin</name>
        <dbReference type="ChEBI" id="CHEBI:16304"/>
    </cofactor>
</comment>
<dbReference type="SUPFAM" id="SSF48371">
    <property type="entry name" value="ARM repeat"/>
    <property type="match status" value="1"/>
</dbReference>
<keyword evidence="4 9" id="KW-0479">Metal-binding</keyword>
<keyword evidence="8 9" id="KW-0411">Iron-sulfur</keyword>